<evidence type="ECO:0000256" key="3">
    <source>
        <dbReference type="ARBA" id="ARBA00023027"/>
    </source>
</evidence>
<reference evidence="6 7" key="1">
    <citation type="journal article" date="2013" name="Genome Biol.">
        <title>Genome of Acanthamoeba castellanii highlights extensive lateral gene transfer and early evolution of tyrosine kinase signaling.</title>
        <authorList>
            <person name="Clarke M."/>
            <person name="Lohan A.J."/>
            <person name="Liu B."/>
            <person name="Lagkouvardos I."/>
            <person name="Roy S."/>
            <person name="Zafar N."/>
            <person name="Bertelli C."/>
            <person name="Schilde C."/>
            <person name="Kianianmomeni A."/>
            <person name="Burglin T.R."/>
            <person name="Frech C."/>
            <person name="Turcotte B."/>
            <person name="Kopec K.O."/>
            <person name="Synnott J.M."/>
            <person name="Choo C."/>
            <person name="Paponov I."/>
            <person name="Finkler A."/>
            <person name="Soon Heng Tan C."/>
            <person name="Hutchins A.P."/>
            <person name="Weinmeier T."/>
            <person name="Rattei T."/>
            <person name="Chu J.S."/>
            <person name="Gimenez G."/>
            <person name="Irimia M."/>
            <person name="Rigden D.J."/>
            <person name="Fitzpatrick D.A."/>
            <person name="Lorenzo-Morales J."/>
            <person name="Bateman A."/>
            <person name="Chiu C.H."/>
            <person name="Tang P."/>
            <person name="Hegemann P."/>
            <person name="Fromm H."/>
            <person name="Raoult D."/>
            <person name="Greub G."/>
            <person name="Miranda-Saavedra D."/>
            <person name="Chen N."/>
            <person name="Nash P."/>
            <person name="Ginger M.L."/>
            <person name="Horn M."/>
            <person name="Schaap P."/>
            <person name="Caler L."/>
            <person name="Loftus B."/>
        </authorList>
    </citation>
    <scope>NUCLEOTIDE SEQUENCE [LARGE SCALE GENOMIC DNA]</scope>
    <source>
        <strain evidence="6 7">Neff</strain>
    </source>
</reference>
<dbReference type="STRING" id="1257118.L8GNR4"/>
<dbReference type="GO" id="GO:0003950">
    <property type="term" value="F:NAD+ poly-ADP-ribosyltransferase activity"/>
    <property type="evidence" value="ECO:0007669"/>
    <property type="project" value="UniProtKB-UniRule"/>
</dbReference>
<dbReference type="OrthoDB" id="2017365at2759"/>
<dbReference type="PANTHER" id="PTHR10459:SF108">
    <property type="entry name" value="POLY [ADP-RIBOSE] POLYMERASE"/>
    <property type="match status" value="1"/>
</dbReference>
<dbReference type="Pfam" id="PF00644">
    <property type="entry name" value="PARP"/>
    <property type="match status" value="1"/>
</dbReference>
<dbReference type="RefSeq" id="XP_004336562.1">
    <property type="nucleotide sequence ID" value="XM_004336514.1"/>
</dbReference>
<organism evidence="6 7">
    <name type="scientific">Acanthamoeba castellanii (strain ATCC 30010 / Neff)</name>
    <dbReference type="NCBI Taxonomy" id="1257118"/>
    <lineage>
        <taxon>Eukaryota</taxon>
        <taxon>Amoebozoa</taxon>
        <taxon>Discosea</taxon>
        <taxon>Longamoebia</taxon>
        <taxon>Centramoebida</taxon>
        <taxon>Acanthamoebidae</taxon>
        <taxon>Acanthamoeba</taxon>
    </lineage>
</organism>
<dbReference type="InterPro" id="IPR050800">
    <property type="entry name" value="ARTD/PARP"/>
</dbReference>
<dbReference type="GO" id="GO:0070212">
    <property type="term" value="P:protein poly-ADP-ribosylation"/>
    <property type="evidence" value="ECO:0007669"/>
    <property type="project" value="TreeGrafter"/>
</dbReference>
<gene>
    <name evidence="6" type="ORF">ACA1_077800</name>
</gene>
<dbReference type="KEGG" id="acan:ACA1_077800"/>
<protein>
    <recommendedName>
        <fullName evidence="4">Poly [ADP-ribose] polymerase</fullName>
        <shortName evidence="4">PARP</shortName>
        <ecNumber evidence="4">2.4.2.-</ecNumber>
    </recommendedName>
</protein>
<keyword evidence="3 4" id="KW-0520">NAD</keyword>
<dbReference type="InterPro" id="IPR012317">
    <property type="entry name" value="Poly(ADP-ribose)pol_cat_dom"/>
</dbReference>
<evidence type="ECO:0000259" key="5">
    <source>
        <dbReference type="PROSITE" id="PS51059"/>
    </source>
</evidence>
<name>L8GNR4_ACACF</name>
<dbReference type="VEuPathDB" id="AmoebaDB:ACA1_077800"/>
<accession>L8GNR4</accession>
<dbReference type="GeneID" id="14915164"/>
<proteinExistence type="predicted"/>
<dbReference type="SUPFAM" id="SSF56399">
    <property type="entry name" value="ADP-ribosylation"/>
    <property type="match status" value="1"/>
</dbReference>
<dbReference type="AlphaFoldDB" id="L8GNR4"/>
<evidence type="ECO:0000313" key="6">
    <source>
        <dbReference type="EMBL" id="ELR14549.1"/>
    </source>
</evidence>
<dbReference type="GO" id="GO:0006302">
    <property type="term" value="P:double-strand break repair"/>
    <property type="evidence" value="ECO:0007669"/>
    <property type="project" value="TreeGrafter"/>
</dbReference>
<dbReference type="PROSITE" id="PS51059">
    <property type="entry name" value="PARP_CATALYTIC"/>
    <property type="match status" value="1"/>
</dbReference>
<keyword evidence="2 4" id="KW-0808">Transferase</keyword>
<dbReference type="EC" id="2.4.2.-" evidence="4"/>
<evidence type="ECO:0000313" key="7">
    <source>
        <dbReference type="Proteomes" id="UP000011083"/>
    </source>
</evidence>
<evidence type="ECO:0000256" key="4">
    <source>
        <dbReference type="RuleBase" id="RU362114"/>
    </source>
</evidence>
<dbReference type="PANTHER" id="PTHR10459">
    <property type="entry name" value="DNA LIGASE"/>
    <property type="match status" value="1"/>
</dbReference>
<dbReference type="Proteomes" id="UP000011083">
    <property type="component" value="Unassembled WGS sequence"/>
</dbReference>
<evidence type="ECO:0000256" key="1">
    <source>
        <dbReference type="ARBA" id="ARBA00022676"/>
    </source>
</evidence>
<evidence type="ECO:0000256" key="2">
    <source>
        <dbReference type="ARBA" id="ARBA00022679"/>
    </source>
</evidence>
<keyword evidence="7" id="KW-1185">Reference proteome</keyword>
<dbReference type="GO" id="GO:0005730">
    <property type="term" value="C:nucleolus"/>
    <property type="evidence" value="ECO:0007669"/>
    <property type="project" value="TreeGrafter"/>
</dbReference>
<sequence>MFQKSFNYCRMGDDYSYHHRPGKKQKQTGFMLLCEVALGDMNAIKEAAYMEKAPEGTHSTKGIGQRGPDFSKSIVLPSGVGIPMGQVITYPVDPKEQYNHYNYYRLQHNEYIVYDASQVRVRYLLQVSDQDPNRN</sequence>
<feature type="domain" description="PARP catalytic" evidence="5">
    <location>
        <begin position="1"/>
        <end position="135"/>
    </location>
</feature>
<dbReference type="EMBL" id="KB008051">
    <property type="protein sequence ID" value="ELR14549.1"/>
    <property type="molecule type" value="Genomic_DNA"/>
</dbReference>
<dbReference type="GO" id="GO:1990404">
    <property type="term" value="F:NAD+-protein mono-ADP-ribosyltransferase activity"/>
    <property type="evidence" value="ECO:0007669"/>
    <property type="project" value="TreeGrafter"/>
</dbReference>
<dbReference type="OMA" id="MWSTTIC"/>
<keyword evidence="1 4" id="KW-0328">Glycosyltransferase</keyword>
<dbReference type="Gene3D" id="3.90.228.10">
    <property type="match status" value="1"/>
</dbReference>